<gene>
    <name evidence="1" type="ORF">F1599_14775</name>
</gene>
<sequence length="81" mass="9241">MRSVWQYHLTKEMEMAGEVDLNAKMQEIQQKAQEFSVNIMALQDTLTRQNAVVSSEMAHNTQKANLVQGAMQDVKQTSRTN</sequence>
<keyword evidence="2" id="KW-1185">Reference proteome</keyword>
<dbReference type="Proteomes" id="UP000324324">
    <property type="component" value="Unassembled WGS sequence"/>
</dbReference>
<evidence type="ECO:0000313" key="1">
    <source>
        <dbReference type="EMBL" id="KAA6123138.1"/>
    </source>
</evidence>
<dbReference type="EMBL" id="VWRN01000035">
    <property type="protein sequence ID" value="KAA6123138.1"/>
    <property type="molecule type" value="Genomic_DNA"/>
</dbReference>
<dbReference type="AlphaFoldDB" id="A0A5M8AHG0"/>
<protein>
    <submittedName>
        <fullName evidence="1">Uncharacterized protein</fullName>
    </submittedName>
</protein>
<evidence type="ECO:0000313" key="2">
    <source>
        <dbReference type="Proteomes" id="UP000324324"/>
    </source>
</evidence>
<comment type="caution">
    <text evidence="1">The sequence shown here is derived from an EMBL/GenBank/DDBJ whole genome shotgun (WGS) entry which is preliminary data.</text>
</comment>
<name>A0A5M8AHG0_9BURK</name>
<reference evidence="1 2" key="1">
    <citation type="submission" date="2019-09" db="EMBL/GenBank/DDBJ databases">
        <title>Isolation of a novel species in the genus Cupriavidus from patients with sepsis using whole genome sequencing.</title>
        <authorList>
            <person name="Kweon O.J."/>
            <person name="Lee M.-K."/>
        </authorList>
    </citation>
    <scope>NUCLEOTIDE SEQUENCE [LARGE SCALE GENOMIC DNA]</scope>
    <source>
        <strain evidence="1 2">MKL-01</strain>
    </source>
</reference>
<accession>A0A5M8AHG0</accession>
<organism evidence="1 2">
    <name type="scientific">Cupriavidus cauae</name>
    <dbReference type="NCBI Taxonomy" id="2608999"/>
    <lineage>
        <taxon>Bacteria</taxon>
        <taxon>Pseudomonadati</taxon>
        <taxon>Pseudomonadota</taxon>
        <taxon>Betaproteobacteria</taxon>
        <taxon>Burkholderiales</taxon>
        <taxon>Burkholderiaceae</taxon>
        <taxon>Cupriavidus</taxon>
    </lineage>
</organism>
<proteinExistence type="predicted"/>